<dbReference type="GO" id="GO:0000122">
    <property type="term" value="P:negative regulation of transcription by RNA polymerase II"/>
    <property type="evidence" value="ECO:0007669"/>
    <property type="project" value="TreeGrafter"/>
</dbReference>
<keyword evidence="2" id="KW-0479">Metal-binding</keyword>
<feature type="region of interest" description="Disordered" evidence="7">
    <location>
        <begin position="200"/>
        <end position="223"/>
    </location>
</feature>
<dbReference type="GeneID" id="13926989"/>
<evidence type="ECO:0000256" key="1">
    <source>
        <dbReference type="ARBA" id="ARBA00004123"/>
    </source>
</evidence>
<dbReference type="GO" id="GO:0000978">
    <property type="term" value="F:RNA polymerase II cis-regulatory region sequence-specific DNA binding"/>
    <property type="evidence" value="ECO:0007669"/>
    <property type="project" value="TreeGrafter"/>
</dbReference>
<comment type="subcellular location">
    <subcellularLocation>
        <location evidence="1">Nucleus</location>
    </subcellularLocation>
</comment>
<feature type="domain" description="GATA-type" evidence="8">
    <location>
        <begin position="117"/>
        <end position="164"/>
    </location>
</feature>
<evidence type="ECO:0000256" key="7">
    <source>
        <dbReference type="SAM" id="MobiDB-lite"/>
    </source>
</evidence>
<dbReference type="Pfam" id="PF00320">
    <property type="entry name" value="GATA"/>
    <property type="match status" value="1"/>
</dbReference>
<keyword evidence="4" id="KW-0862">Zinc</keyword>
<keyword evidence="3 6" id="KW-0863">Zinc-finger</keyword>
<dbReference type="RefSeq" id="XP_003980194.1">
    <property type="nucleotide sequence ID" value="XM_003980145.1"/>
</dbReference>
<keyword evidence="5" id="KW-0539">Nucleus</keyword>
<dbReference type="OrthoDB" id="515401at2759"/>
<evidence type="ECO:0000256" key="4">
    <source>
        <dbReference type="ARBA" id="ARBA00022833"/>
    </source>
</evidence>
<dbReference type="eggNOG" id="KOG1601">
    <property type="taxonomic scope" value="Eukaryota"/>
</dbReference>
<dbReference type="OMA" id="HINELDG"/>
<evidence type="ECO:0000313" key="9">
    <source>
        <dbReference type="EMBL" id="CCK73518.1"/>
    </source>
</evidence>
<dbReference type="SMART" id="SM00401">
    <property type="entry name" value="ZnF_GATA"/>
    <property type="match status" value="1"/>
</dbReference>
<evidence type="ECO:0000256" key="2">
    <source>
        <dbReference type="ARBA" id="ARBA00022723"/>
    </source>
</evidence>
<dbReference type="InterPro" id="IPR013088">
    <property type="entry name" value="Znf_NHR/GATA"/>
</dbReference>
<keyword evidence="10" id="KW-1185">Reference proteome</keyword>
<dbReference type="GO" id="GO:0008270">
    <property type="term" value="F:zinc ion binding"/>
    <property type="evidence" value="ECO:0007669"/>
    <property type="project" value="UniProtKB-KW"/>
</dbReference>
<dbReference type="PROSITE" id="PS50114">
    <property type="entry name" value="GATA_ZN_FINGER_2"/>
    <property type="match status" value="1"/>
</dbReference>
<evidence type="ECO:0000256" key="3">
    <source>
        <dbReference type="ARBA" id="ARBA00022771"/>
    </source>
</evidence>
<dbReference type="GO" id="GO:0005634">
    <property type="term" value="C:nucleus"/>
    <property type="evidence" value="ECO:0007669"/>
    <property type="project" value="UniProtKB-SubCell"/>
</dbReference>
<reference evidence="9 10" key="1">
    <citation type="journal article" date="2011" name="Proc. Natl. Acad. Sci. U.S.A.">
        <title>Evolutionary erosion of yeast sex chromosomes by mating-type switching accidents.</title>
        <authorList>
            <person name="Gordon J.L."/>
            <person name="Armisen D."/>
            <person name="Proux-Wera E."/>
            <person name="Oheigeartaigh S.S."/>
            <person name="Byrne K.P."/>
            <person name="Wolfe K.H."/>
        </authorList>
    </citation>
    <scope>NUCLEOTIDE SEQUENCE [LARGE SCALE GENOMIC DNA]</scope>
    <source>
        <strain evidence="10">ATCC 10597 / BCRC 20456 / CBS 421 / NBRC 0211 / NRRL Y-12639</strain>
    </source>
</reference>
<gene>
    <name evidence="9" type="primary">NDAI0G05350</name>
    <name evidence="9" type="ordered locus">NDAI_0G05350</name>
</gene>
<dbReference type="InterPro" id="IPR000679">
    <property type="entry name" value="Znf_GATA"/>
</dbReference>
<dbReference type="Gene3D" id="3.30.50.10">
    <property type="entry name" value="Erythroid Transcription Factor GATA-1, subunit A"/>
    <property type="match status" value="1"/>
</dbReference>
<evidence type="ECO:0000256" key="5">
    <source>
        <dbReference type="ARBA" id="ARBA00023242"/>
    </source>
</evidence>
<dbReference type="PRINTS" id="PR00619">
    <property type="entry name" value="GATAZNFINGER"/>
</dbReference>
<dbReference type="SUPFAM" id="SSF57716">
    <property type="entry name" value="Glucocorticoid receptor-like (DNA-binding domain)"/>
    <property type="match status" value="1"/>
</dbReference>
<organism evidence="9 10">
    <name type="scientific">Naumovozyma dairenensis (strain ATCC 10597 / BCRC 20456 / CBS 421 / NBRC 0211 / NRRL Y-12639)</name>
    <name type="common">Saccharomyces dairenensis</name>
    <dbReference type="NCBI Taxonomy" id="1071378"/>
    <lineage>
        <taxon>Eukaryota</taxon>
        <taxon>Fungi</taxon>
        <taxon>Dikarya</taxon>
        <taxon>Ascomycota</taxon>
        <taxon>Saccharomycotina</taxon>
        <taxon>Saccharomycetes</taxon>
        <taxon>Saccharomycetales</taxon>
        <taxon>Saccharomycetaceae</taxon>
        <taxon>Naumovozyma</taxon>
    </lineage>
</organism>
<feature type="region of interest" description="Disordered" evidence="7">
    <location>
        <begin position="42"/>
        <end position="64"/>
    </location>
</feature>
<dbReference type="GO" id="GO:0000981">
    <property type="term" value="F:DNA-binding transcription factor activity, RNA polymerase II-specific"/>
    <property type="evidence" value="ECO:0007669"/>
    <property type="project" value="TreeGrafter"/>
</dbReference>
<dbReference type="GO" id="GO:0045944">
    <property type="term" value="P:positive regulation of transcription by RNA polymerase II"/>
    <property type="evidence" value="ECO:0007669"/>
    <property type="project" value="TreeGrafter"/>
</dbReference>
<sequence>MLNDSVTTEGKVNTMTTENNTSSININQSVDLKASHLLSGTKKSDEMGDFAPKKNGEKFNTGNDGYHALKKETTSSKSDNVSIRNGLPSASSTNTPGLKIITSIPSTTFKSQQVPICKNCLTSTTPLWRRDESGAMLCNACGLFLKLHGRNRPISLKTDVIKSRNRKCTGSNHDNHEDQETKCGSQIKKYCFAEKKRKSSSASPNINDTIKKNKPNHNDNIDVIPSIDSELAATSKTSYKRGMPLCWRDSNNRCVVNPSFYNNSELTSRQNMHHPPSKKLPGLSSILCNTDRTASNLSCDSERLSNASGSIVSPPNILNHSSPRPSLPQLPVTSIKETLKCDASFPTQNTSVITSPSLPMKDVDCTKVKQQSPDSYHLDKNLPLSITLQNEEEMIKLKARITELELVTDLYRRHIFDLDEKCRTLEAKLQMKNNEKQ</sequence>
<dbReference type="InterPro" id="IPR039355">
    <property type="entry name" value="Transcription_factor_GATA"/>
</dbReference>
<dbReference type="AlphaFoldDB" id="J7SB36"/>
<dbReference type="STRING" id="1071378.J7SB36"/>
<dbReference type="PANTHER" id="PTHR10071:SF281">
    <property type="entry name" value="BOX A-BINDING FACTOR-RELATED"/>
    <property type="match status" value="1"/>
</dbReference>
<dbReference type="PROSITE" id="PS00344">
    <property type="entry name" value="GATA_ZN_FINGER_1"/>
    <property type="match status" value="1"/>
</dbReference>
<evidence type="ECO:0000256" key="6">
    <source>
        <dbReference type="PROSITE-ProRule" id="PRU00094"/>
    </source>
</evidence>
<dbReference type="EMBL" id="HE580273">
    <property type="protein sequence ID" value="CCK73518.1"/>
    <property type="molecule type" value="Genomic_DNA"/>
</dbReference>
<feature type="compositionally biased region" description="Basic and acidic residues" evidence="7">
    <location>
        <begin position="42"/>
        <end position="57"/>
    </location>
</feature>
<dbReference type="HOGENOM" id="CLU_054982_0_0_1"/>
<name>J7SB36_NAUDC</name>
<accession>J7SB36</accession>
<dbReference type="CDD" id="cd00202">
    <property type="entry name" value="ZnF_GATA"/>
    <property type="match status" value="1"/>
</dbReference>
<dbReference type="FunFam" id="3.30.50.10:FF:000007">
    <property type="entry name" value="Nitrogen regulatory AreA, N-terminal"/>
    <property type="match status" value="1"/>
</dbReference>
<proteinExistence type="predicted"/>
<protein>
    <recommendedName>
        <fullName evidence="8">GATA-type domain-containing protein</fullName>
    </recommendedName>
</protein>
<dbReference type="Proteomes" id="UP000000689">
    <property type="component" value="Chromosome 7"/>
</dbReference>
<dbReference type="PANTHER" id="PTHR10071">
    <property type="entry name" value="TRANSCRIPTION FACTOR GATA FAMILY MEMBER"/>
    <property type="match status" value="1"/>
</dbReference>
<evidence type="ECO:0000313" key="10">
    <source>
        <dbReference type="Proteomes" id="UP000000689"/>
    </source>
</evidence>
<evidence type="ECO:0000259" key="8">
    <source>
        <dbReference type="PROSITE" id="PS50114"/>
    </source>
</evidence>
<dbReference type="KEGG" id="ndi:NDAI_0G05350"/>